<feature type="compositionally biased region" description="Basic and acidic residues" evidence="1">
    <location>
        <begin position="839"/>
        <end position="848"/>
    </location>
</feature>
<accession>A0A2A2F5S0</accession>
<keyword evidence="5" id="KW-1185">Reference proteome</keyword>
<dbReference type="RefSeq" id="WP_095638162.1">
    <property type="nucleotide sequence ID" value="NZ_NSKC01000013.1"/>
</dbReference>
<evidence type="ECO:0000256" key="1">
    <source>
        <dbReference type="SAM" id="MobiDB-lite"/>
    </source>
</evidence>
<dbReference type="OrthoDB" id="350172at2157"/>
<evidence type="ECO:0000259" key="2">
    <source>
        <dbReference type="Pfam" id="PF13191"/>
    </source>
</evidence>
<dbReference type="Pfam" id="PF25873">
    <property type="entry name" value="WHD_MalT"/>
    <property type="match status" value="1"/>
</dbReference>
<feature type="region of interest" description="Disordered" evidence="1">
    <location>
        <begin position="810"/>
        <end position="875"/>
    </location>
</feature>
<feature type="domain" description="Orc1-like AAA ATPase" evidence="2">
    <location>
        <begin position="13"/>
        <end position="156"/>
    </location>
</feature>
<reference evidence="4 5" key="1">
    <citation type="submission" date="2017-08" db="EMBL/GenBank/DDBJ databases">
        <title>The strain WRN001 was isolated from Binhai saline alkaline soil, Tianjin, China.</title>
        <authorList>
            <person name="Liu D."/>
            <person name="Zhang G."/>
        </authorList>
    </citation>
    <scope>NUCLEOTIDE SEQUENCE [LARGE SCALE GENOMIC DNA]</scope>
    <source>
        <strain evidence="4 5">WN019</strain>
    </source>
</reference>
<evidence type="ECO:0000313" key="4">
    <source>
        <dbReference type="EMBL" id="PAU79979.1"/>
    </source>
</evidence>
<dbReference type="Proteomes" id="UP000218083">
    <property type="component" value="Unassembled WGS sequence"/>
</dbReference>
<organism evidence="4 5">
    <name type="scientific">Halorubrum salipaludis</name>
    <dbReference type="NCBI Taxonomy" id="2032630"/>
    <lineage>
        <taxon>Archaea</taxon>
        <taxon>Methanobacteriati</taxon>
        <taxon>Methanobacteriota</taxon>
        <taxon>Stenosarchaea group</taxon>
        <taxon>Halobacteria</taxon>
        <taxon>Halobacteriales</taxon>
        <taxon>Haloferacaceae</taxon>
        <taxon>Halorubrum</taxon>
    </lineage>
</organism>
<dbReference type="InterPro" id="IPR041664">
    <property type="entry name" value="AAA_16"/>
</dbReference>
<dbReference type="SUPFAM" id="SSF52540">
    <property type="entry name" value="P-loop containing nucleoside triphosphate hydrolases"/>
    <property type="match status" value="1"/>
</dbReference>
<dbReference type="InterPro" id="IPR027417">
    <property type="entry name" value="P-loop_NTPase"/>
</dbReference>
<comment type="caution">
    <text evidence="4">The sequence shown here is derived from an EMBL/GenBank/DDBJ whole genome shotgun (WGS) entry which is preliminary data.</text>
</comment>
<feature type="domain" description="MalT-like winged helix" evidence="3">
    <location>
        <begin position="256"/>
        <end position="344"/>
    </location>
</feature>
<dbReference type="EMBL" id="NSKC01000013">
    <property type="protein sequence ID" value="PAU79979.1"/>
    <property type="molecule type" value="Genomic_DNA"/>
</dbReference>
<proteinExistence type="predicted"/>
<name>A0A2A2F5S0_9EURY</name>
<sequence>MAENSTPTTHSIRRPELEVIARYIEDGSEHIHIAGEPGIGKTTTLQQLTTDLCEGYEIDIRKIRPNHSHEDFVREICHTLFNHLPDEQKEEGKRLSGISIGPIGGLSWDDDTAEATKAHFGYRDALVELSKLFPEEQPLLICIDDVHELDDNDRAIRGVIKEVANSLPSNVTLTTTGRLAFRDLETAVSLNTFTKEQTATLLNQAFPEIDDSQIQHIHRDVDGHPLYLGLLIESNEDATTLELPDDEVYTAIEERYLKFLSPDERRVLRATAPLPELNEAVCTYVLPDSYGLDRVAVAEILESLSTRTVVQPIGRTHTGLSTFKVHDVFREFLAGRWDRTEETEQRAFQYYAETTIKLTDEDMDLETEAQYISSCLEFLSDAVIREQTEAVSDLITHVVEDDGFSFYPTSLLVTEFKIRDTEQLPEPIVEAIFAAIDSRTDITNDFYDTQLHRSWGERHLKQGAFENPSNILLTYLARITDTRPSFVQRAIDAAQPDDERSKRYLISLGTDLPATGARTVGERAIPWIRETDMYHGLAYHGLDLLEHLCSHNEYDTALEILDVILTPRQVNGNDQLEGNQGMTRYRLIQALEETFTDLREERPEGLIEVFYTNLKDELRIESENSIKYDVIVKQIPVTELDYIDENRGKLKHILLQYFIRAVTAWVREDPVASDRREFVKELLDGPVMFQRVGFTLLAAHLEYYIDIIETELLDNQNYRSRPATFEFYRLLATAFEYLEGDVETQVCGIITNGPYTDMANRAEQLAEWREESVGYLEQRLRETWRRDRLYLIQDSLPDSYTTQLDELLEKHGEPDRLPSESSQSDITGRWGAVNQRGAKQTEELRDQPAEEVLTTAVEWESPETERQDPDEDGKVEEWSDIGFSRQVRDLIEEQPKRYAREISILEDANPRYTEAAFRAFRDLLDEGQTFSWSSIIALGEAIADDPDAWSAGSRTCLAMLLNKGMAIEETPFPDGHANSVRDILLVLVSDPDPDQERDQPAEGMAGYGDPVQVAINSVRPMAVNALITYMWWVSEEGDTEPDRVLCDAIEERITEDQSLAVRTVIGRRFGTLWNLDQDMVERHLDTIFPRGDTTTEQRRFVAAWNSFTSHNVMWGYDTFRPYYIHAIGLLDCNKDDAYQINTRSTAVHVMSSYLFGTESISDDESLISQYYRFASSEEAAEVARRLANGIGKPEVEKQWDSIRTLWDWRLDQLADEKEAVHQDNANEVRQFLDCVRESSVTDIAQEQDRVRRSLFYIATWNLHWRQIEQWIANQSDRYPMIAVELYGVLVEAAVQGDWSSTVRTSQVSHREQIYENAIATNEEALQYARSIANHFAAERCEMDRGFLDETL</sequence>
<dbReference type="Pfam" id="PF13191">
    <property type="entry name" value="AAA_16"/>
    <property type="match status" value="1"/>
</dbReference>
<dbReference type="InterPro" id="IPR059106">
    <property type="entry name" value="WHD_MalT"/>
</dbReference>
<dbReference type="Gene3D" id="3.40.50.300">
    <property type="entry name" value="P-loop containing nucleotide triphosphate hydrolases"/>
    <property type="match status" value="1"/>
</dbReference>
<gene>
    <name evidence="4" type="ORF">CK500_15830</name>
</gene>
<evidence type="ECO:0000313" key="5">
    <source>
        <dbReference type="Proteomes" id="UP000218083"/>
    </source>
</evidence>
<evidence type="ECO:0000259" key="3">
    <source>
        <dbReference type="Pfam" id="PF25873"/>
    </source>
</evidence>
<protein>
    <submittedName>
        <fullName evidence="4">Uncharacterized protein</fullName>
    </submittedName>
</protein>